<organism evidence="2">
    <name type="scientific">Anopheles triannulatus</name>
    <dbReference type="NCBI Taxonomy" id="58253"/>
    <lineage>
        <taxon>Eukaryota</taxon>
        <taxon>Metazoa</taxon>
        <taxon>Ecdysozoa</taxon>
        <taxon>Arthropoda</taxon>
        <taxon>Hexapoda</taxon>
        <taxon>Insecta</taxon>
        <taxon>Pterygota</taxon>
        <taxon>Neoptera</taxon>
        <taxon>Endopterygota</taxon>
        <taxon>Diptera</taxon>
        <taxon>Nematocera</taxon>
        <taxon>Culicoidea</taxon>
        <taxon>Culicidae</taxon>
        <taxon>Anophelinae</taxon>
        <taxon>Anopheles</taxon>
    </lineage>
</organism>
<protein>
    <submittedName>
        <fullName evidence="2">Putative secreted protein</fullName>
    </submittedName>
</protein>
<accession>A0A2M4B495</accession>
<evidence type="ECO:0000256" key="1">
    <source>
        <dbReference type="SAM" id="SignalP"/>
    </source>
</evidence>
<evidence type="ECO:0000313" key="2">
    <source>
        <dbReference type="EMBL" id="MBW47648.1"/>
    </source>
</evidence>
<dbReference type="AlphaFoldDB" id="A0A2M4B495"/>
<reference evidence="2" key="1">
    <citation type="submission" date="2018-01" db="EMBL/GenBank/DDBJ databases">
        <title>An insight into the sialome of Amazonian anophelines.</title>
        <authorList>
            <person name="Ribeiro J.M."/>
            <person name="Scarpassa V."/>
            <person name="Calvo E."/>
        </authorList>
    </citation>
    <scope>NUCLEOTIDE SEQUENCE</scope>
    <source>
        <tissue evidence="2">Salivary glands</tissue>
    </source>
</reference>
<name>A0A2M4B495_9DIPT</name>
<dbReference type="EMBL" id="GGFK01014327">
    <property type="protein sequence ID" value="MBW47648.1"/>
    <property type="molecule type" value="Transcribed_RNA"/>
</dbReference>
<sequence length="186" mass="19670">MHRSVVVVLLLSATIALSMASPRRIHTGNEADAPAQSATLAVPDVTPVSNPEVDASTYPEQELLANGEEIAEDDDDEEADQGEEAVVPIVAAKGHAVEEEKAVEHVEPEVAEAQNPSEAHEEVAVAAAAAEEVETVKPLSSNDKTADYVQEPQTHQSALEEIVNMLAKCYEKAASVLSSAVETVTH</sequence>
<keyword evidence="1" id="KW-0732">Signal</keyword>
<feature type="chain" id="PRO_5014643206" evidence="1">
    <location>
        <begin position="21"/>
        <end position="186"/>
    </location>
</feature>
<proteinExistence type="predicted"/>
<feature type="signal peptide" evidence="1">
    <location>
        <begin position="1"/>
        <end position="20"/>
    </location>
</feature>